<reference evidence="2" key="1">
    <citation type="submission" date="2019-06" db="EMBL/GenBank/DDBJ databases">
        <authorList>
            <person name="Zheng W."/>
        </authorList>
    </citation>
    <scope>NUCLEOTIDE SEQUENCE</scope>
    <source>
        <strain evidence="2">QDHG01</strain>
    </source>
</reference>
<sequence length="136" mass="14971">MGRTTTFTILFTAAVIATAHASSGRETIEELALKNTMIGETQTHIKRPAHLSASEFKGELKYASFAQQMDEFPEIAYIEDFSLGAGNECTTALSQMIYYAFEMLNHREIYKPQNSMKDFCDAGGCAGKLGSLLLDV</sequence>
<keyword evidence="1" id="KW-0732">Signal</keyword>
<keyword evidence="3" id="KW-1185">Reference proteome</keyword>
<evidence type="ECO:0000313" key="2">
    <source>
        <dbReference type="EMBL" id="TNV87457.1"/>
    </source>
</evidence>
<feature type="signal peptide" evidence="1">
    <location>
        <begin position="1"/>
        <end position="21"/>
    </location>
</feature>
<dbReference type="EMBL" id="RRYP01000426">
    <property type="protein sequence ID" value="TNV87457.1"/>
    <property type="molecule type" value="Genomic_DNA"/>
</dbReference>
<dbReference type="Proteomes" id="UP000785679">
    <property type="component" value="Unassembled WGS sequence"/>
</dbReference>
<feature type="chain" id="PRO_5035279403" evidence="1">
    <location>
        <begin position="22"/>
        <end position="136"/>
    </location>
</feature>
<proteinExistence type="predicted"/>
<dbReference type="AlphaFoldDB" id="A0A8J8P3M1"/>
<organism evidence="2 3">
    <name type="scientific">Halteria grandinella</name>
    <dbReference type="NCBI Taxonomy" id="5974"/>
    <lineage>
        <taxon>Eukaryota</taxon>
        <taxon>Sar</taxon>
        <taxon>Alveolata</taxon>
        <taxon>Ciliophora</taxon>
        <taxon>Intramacronucleata</taxon>
        <taxon>Spirotrichea</taxon>
        <taxon>Stichotrichia</taxon>
        <taxon>Sporadotrichida</taxon>
        <taxon>Halteriidae</taxon>
        <taxon>Halteria</taxon>
    </lineage>
</organism>
<protein>
    <submittedName>
        <fullName evidence="2">Uncharacterized protein</fullName>
    </submittedName>
</protein>
<comment type="caution">
    <text evidence="2">The sequence shown here is derived from an EMBL/GenBank/DDBJ whole genome shotgun (WGS) entry which is preliminary data.</text>
</comment>
<evidence type="ECO:0000313" key="3">
    <source>
        <dbReference type="Proteomes" id="UP000785679"/>
    </source>
</evidence>
<gene>
    <name evidence="2" type="ORF">FGO68_gene15447</name>
</gene>
<evidence type="ECO:0000256" key="1">
    <source>
        <dbReference type="SAM" id="SignalP"/>
    </source>
</evidence>
<accession>A0A8J8P3M1</accession>
<name>A0A8J8P3M1_HALGN</name>